<feature type="transmembrane region" description="Helical" evidence="5">
    <location>
        <begin position="101"/>
        <end position="123"/>
    </location>
</feature>
<evidence type="ECO:0000259" key="6">
    <source>
        <dbReference type="Pfam" id="PF06803"/>
    </source>
</evidence>
<feature type="domain" description="DUF1232" evidence="6">
    <location>
        <begin position="32"/>
        <end position="68"/>
    </location>
</feature>
<evidence type="ECO:0000256" key="1">
    <source>
        <dbReference type="ARBA" id="ARBA00004127"/>
    </source>
</evidence>
<evidence type="ECO:0000256" key="4">
    <source>
        <dbReference type="ARBA" id="ARBA00023136"/>
    </source>
</evidence>
<sequence length="127" mass="14676">MRKIIKEKTKLLEKQIPAIFLAMKRRDTPLLAKIFALITIAYALSPIDFVPDFIPILGYLDDIIILPLLVTVTIKLIPDSMLNKCQKEAENLWQEGKPKKWYYGIPIIIFWSLIIGVIIYKFVESIS</sequence>
<dbReference type="AlphaFoldDB" id="A0A7C5Z153"/>
<comment type="subcellular location">
    <subcellularLocation>
        <location evidence="1">Endomembrane system</location>
        <topology evidence="1">Multi-pass membrane protein</topology>
    </subcellularLocation>
</comment>
<proteinExistence type="predicted"/>
<reference evidence="7" key="1">
    <citation type="journal article" date="2020" name="mSystems">
        <title>Genome- and Community-Level Interaction Insights into Carbon Utilization and Element Cycling Functions of Hydrothermarchaeota in Hydrothermal Sediment.</title>
        <authorList>
            <person name="Zhou Z."/>
            <person name="Liu Y."/>
            <person name="Xu W."/>
            <person name="Pan J."/>
            <person name="Luo Z.H."/>
            <person name="Li M."/>
        </authorList>
    </citation>
    <scope>NUCLEOTIDE SEQUENCE [LARGE SCALE GENOMIC DNA]</scope>
    <source>
        <strain evidence="7">SpSt-102</strain>
    </source>
</reference>
<evidence type="ECO:0000313" key="7">
    <source>
        <dbReference type="EMBL" id="HHS01533.1"/>
    </source>
</evidence>
<protein>
    <submittedName>
        <fullName evidence="7">DUF1232 domain-containing protein</fullName>
    </submittedName>
</protein>
<organism evidence="7">
    <name type="scientific">Caldicellulosiruptor owensensis</name>
    <dbReference type="NCBI Taxonomy" id="55205"/>
    <lineage>
        <taxon>Bacteria</taxon>
        <taxon>Bacillati</taxon>
        <taxon>Bacillota</taxon>
        <taxon>Bacillota incertae sedis</taxon>
        <taxon>Caldicellulosiruptorales</taxon>
        <taxon>Caldicellulosiruptoraceae</taxon>
        <taxon>Caldicellulosiruptor</taxon>
    </lineage>
</organism>
<keyword evidence="2 5" id="KW-0812">Transmembrane</keyword>
<dbReference type="InterPro" id="IPR010652">
    <property type="entry name" value="DUF1232"/>
</dbReference>
<dbReference type="GO" id="GO:0012505">
    <property type="term" value="C:endomembrane system"/>
    <property type="evidence" value="ECO:0007669"/>
    <property type="project" value="UniProtKB-SubCell"/>
</dbReference>
<name>A0A7C5Z153_9FIRM</name>
<gene>
    <name evidence="7" type="ORF">ENL71_03225</name>
</gene>
<keyword evidence="3 5" id="KW-1133">Transmembrane helix</keyword>
<accession>A0A7C5Z153</accession>
<evidence type="ECO:0000256" key="5">
    <source>
        <dbReference type="SAM" id="Phobius"/>
    </source>
</evidence>
<evidence type="ECO:0000256" key="3">
    <source>
        <dbReference type="ARBA" id="ARBA00022989"/>
    </source>
</evidence>
<dbReference type="Pfam" id="PF06803">
    <property type="entry name" value="DUF1232"/>
    <property type="match status" value="1"/>
</dbReference>
<evidence type="ECO:0000256" key="2">
    <source>
        <dbReference type="ARBA" id="ARBA00022692"/>
    </source>
</evidence>
<comment type="caution">
    <text evidence="7">The sequence shown here is derived from an EMBL/GenBank/DDBJ whole genome shotgun (WGS) entry which is preliminary data.</text>
</comment>
<keyword evidence="4 5" id="KW-0472">Membrane</keyword>
<dbReference type="EMBL" id="DRUZ01000038">
    <property type="protein sequence ID" value="HHS01533.1"/>
    <property type="molecule type" value="Genomic_DNA"/>
</dbReference>
<feature type="transmembrane region" description="Helical" evidence="5">
    <location>
        <begin position="30"/>
        <end position="47"/>
    </location>
</feature>